<dbReference type="eggNOG" id="COG0784">
    <property type="taxonomic scope" value="Bacteria"/>
</dbReference>
<organism evidence="3 4">
    <name type="scientific">Maricaulis maris (strain MCS10)</name>
    <name type="common">Caulobacter maris</name>
    <dbReference type="NCBI Taxonomy" id="394221"/>
    <lineage>
        <taxon>Bacteria</taxon>
        <taxon>Pseudomonadati</taxon>
        <taxon>Pseudomonadota</taxon>
        <taxon>Alphaproteobacteria</taxon>
        <taxon>Maricaulales</taxon>
        <taxon>Maricaulaceae</taxon>
        <taxon>Maricaulis</taxon>
    </lineage>
</organism>
<evidence type="ECO:0000259" key="2">
    <source>
        <dbReference type="PROSITE" id="PS50110"/>
    </source>
</evidence>
<dbReference type="Pfam" id="PF00072">
    <property type="entry name" value="Response_reg"/>
    <property type="match status" value="1"/>
</dbReference>
<name>Q0ANJ1_MARMM</name>
<evidence type="ECO:0000313" key="3">
    <source>
        <dbReference type="EMBL" id="ABI66146.1"/>
    </source>
</evidence>
<accession>Q0ANJ1</accession>
<keyword evidence="1" id="KW-0597">Phosphoprotein</keyword>
<evidence type="ECO:0000256" key="1">
    <source>
        <dbReference type="PROSITE-ProRule" id="PRU00169"/>
    </source>
</evidence>
<gene>
    <name evidence="3" type="ordered locus">Mmar10_1854</name>
</gene>
<dbReference type="AlphaFoldDB" id="Q0ANJ1"/>
<reference evidence="3 4" key="1">
    <citation type="submission" date="2006-08" db="EMBL/GenBank/DDBJ databases">
        <title>Complete sequence of Maricaulis maris MCS10.</title>
        <authorList>
            <consortium name="US DOE Joint Genome Institute"/>
            <person name="Copeland A."/>
            <person name="Lucas S."/>
            <person name="Lapidus A."/>
            <person name="Barry K."/>
            <person name="Detter J.C."/>
            <person name="Glavina del Rio T."/>
            <person name="Hammon N."/>
            <person name="Israni S."/>
            <person name="Dalin E."/>
            <person name="Tice H."/>
            <person name="Pitluck S."/>
            <person name="Saunders E."/>
            <person name="Brettin T."/>
            <person name="Bruce D."/>
            <person name="Han C."/>
            <person name="Tapia R."/>
            <person name="Gilna P."/>
            <person name="Schmutz J."/>
            <person name="Larimer F."/>
            <person name="Land M."/>
            <person name="Hauser L."/>
            <person name="Kyrpides N."/>
            <person name="Mikhailova N."/>
            <person name="Viollier P."/>
            <person name="Stephens C."/>
            <person name="Richardson P."/>
        </authorList>
    </citation>
    <scope>NUCLEOTIDE SEQUENCE [LARGE SCALE GENOMIC DNA]</scope>
    <source>
        <strain evidence="3 4">MCS10</strain>
    </source>
</reference>
<feature type="domain" description="Response regulatory" evidence="2">
    <location>
        <begin position="8"/>
        <end position="126"/>
    </location>
</feature>
<protein>
    <submittedName>
        <fullName evidence="3">Response regulator receiver protein</fullName>
    </submittedName>
</protein>
<dbReference type="InterPro" id="IPR011006">
    <property type="entry name" value="CheY-like_superfamily"/>
</dbReference>
<feature type="modified residue" description="4-aspartylphosphate" evidence="1">
    <location>
        <position position="61"/>
    </location>
</feature>
<keyword evidence="4" id="KW-1185">Reference proteome</keyword>
<dbReference type="Proteomes" id="UP000001964">
    <property type="component" value="Chromosome"/>
</dbReference>
<dbReference type="InterPro" id="IPR001789">
    <property type="entry name" value="Sig_transdc_resp-reg_receiver"/>
</dbReference>
<dbReference type="EMBL" id="CP000449">
    <property type="protein sequence ID" value="ABI66146.1"/>
    <property type="molecule type" value="Genomic_DNA"/>
</dbReference>
<evidence type="ECO:0000313" key="4">
    <source>
        <dbReference type="Proteomes" id="UP000001964"/>
    </source>
</evidence>
<dbReference type="Gene3D" id="3.40.50.2300">
    <property type="match status" value="1"/>
</dbReference>
<dbReference type="SMART" id="SM00448">
    <property type="entry name" value="REC"/>
    <property type="match status" value="1"/>
</dbReference>
<proteinExistence type="predicted"/>
<dbReference type="RefSeq" id="WP_011643791.1">
    <property type="nucleotide sequence ID" value="NC_008347.1"/>
</dbReference>
<dbReference type="SUPFAM" id="SSF52172">
    <property type="entry name" value="CheY-like"/>
    <property type="match status" value="1"/>
</dbReference>
<dbReference type="KEGG" id="mmr:Mmar10_1854"/>
<dbReference type="GO" id="GO:0000160">
    <property type="term" value="P:phosphorelay signal transduction system"/>
    <property type="evidence" value="ECO:0007669"/>
    <property type="project" value="InterPro"/>
</dbReference>
<dbReference type="CDD" id="cd00156">
    <property type="entry name" value="REC"/>
    <property type="match status" value="1"/>
</dbReference>
<dbReference type="PROSITE" id="PS50110">
    <property type="entry name" value="RESPONSE_REGULATORY"/>
    <property type="match status" value="1"/>
</dbReference>
<dbReference type="STRING" id="394221.Mmar10_1854"/>
<dbReference type="HOGENOM" id="CLU_1765823_0_0_5"/>
<sequence length="147" mass="15461">MPDAQPVSVILVDDDPDEHFLFKADLEDAGVDFAFEGFTRPDDALTHLRSLNEVPVLVLCDLSLAGGDALAFIREAAGSLGGGSIGVYSGAKNPEMEEKCRQAGSTFYIVKPVSRVKLAEAVAKTGTVRLAETSDGRVTPELIGAPG</sequence>